<dbReference type="InterPro" id="IPR029058">
    <property type="entry name" value="AB_hydrolase_fold"/>
</dbReference>
<dbReference type="EMBL" id="WVUH01000417">
    <property type="protein sequence ID" value="MBO4210161.1"/>
    <property type="molecule type" value="Genomic_DNA"/>
</dbReference>
<dbReference type="PROSITE" id="PS51257">
    <property type="entry name" value="PROKAR_LIPOPROTEIN"/>
    <property type="match status" value="1"/>
</dbReference>
<keyword evidence="1" id="KW-0732">Signal</keyword>
<reference evidence="4 5" key="1">
    <citation type="submission" date="2019-12" db="EMBL/GenBank/DDBJ databases">
        <title>Whole genome sequencing of endophytic Actinobacterium Micromonospora sp. MPMI6T.</title>
        <authorList>
            <person name="Evv R."/>
            <person name="Podile A.R."/>
        </authorList>
    </citation>
    <scope>NUCLEOTIDE SEQUENCE [LARGE SCALE GENOMIC DNA]</scope>
    <source>
        <strain evidence="4 5">MPMI6</strain>
    </source>
</reference>
<keyword evidence="5" id="KW-1185">Reference proteome</keyword>
<dbReference type="InterPro" id="IPR050955">
    <property type="entry name" value="Plant_Biomass_Hydrol_Est"/>
</dbReference>
<dbReference type="PANTHER" id="PTHR43037">
    <property type="entry name" value="UNNAMED PRODUCT-RELATED"/>
    <property type="match status" value="1"/>
</dbReference>
<dbReference type="Pfam" id="PF10503">
    <property type="entry name" value="Esterase_PHB"/>
    <property type="match status" value="1"/>
</dbReference>
<evidence type="ECO:0000313" key="4">
    <source>
        <dbReference type="EMBL" id="MBO4210161.1"/>
    </source>
</evidence>
<feature type="region of interest" description="Disordered" evidence="3">
    <location>
        <begin position="223"/>
        <end position="250"/>
    </location>
</feature>
<evidence type="ECO:0000256" key="2">
    <source>
        <dbReference type="ARBA" id="ARBA00022801"/>
    </source>
</evidence>
<dbReference type="Gene3D" id="3.40.50.1820">
    <property type="entry name" value="alpha/beta hydrolase"/>
    <property type="match status" value="1"/>
</dbReference>
<accession>A0ABS3W0C1</accession>
<dbReference type="SUPFAM" id="SSF53474">
    <property type="entry name" value="alpha/beta-Hydrolases"/>
    <property type="match status" value="1"/>
</dbReference>
<sequence length="342" mass="35838">MTIHRFRRAGRRAAGRRAPLVLTAALLVVLGGCRADRAEPAPEQATPRSTVGADRLPIGTSVRTIEVDGRERGYRVYRPASVPLTGPVPLVVMLHGALGTGEQAESSYGWNAEADRGGFLVVYPDGLNRAWAVTKDCCGAPARDGVDDTAFVTRLVTTLTADLPVDPARVYVSGISNGGLLAYRLVCTTDLFAAVGAVATTLIGDCADPAPVSVIHIHGTADRTMPFGGGPGKRDNGGTGRNPVRINGPATTDLMDRWRAVDRCGAPEVTTTATVTTTRADCPDGRSVELIAVTGAGHQWPGSAAANERAQRLLNLDPPSTALNATATIWRFFSAHPRATGG</sequence>
<dbReference type="Proteomes" id="UP000823521">
    <property type="component" value="Unassembled WGS sequence"/>
</dbReference>
<comment type="caution">
    <text evidence="4">The sequence shown here is derived from an EMBL/GenBank/DDBJ whole genome shotgun (WGS) entry which is preliminary data.</text>
</comment>
<name>A0ABS3W0C1_MICEH</name>
<keyword evidence="2" id="KW-0378">Hydrolase</keyword>
<protein>
    <submittedName>
        <fullName evidence="4">Polyhydroxybutyrate depolymerase</fullName>
    </submittedName>
</protein>
<dbReference type="PANTHER" id="PTHR43037:SF1">
    <property type="entry name" value="BLL1128 PROTEIN"/>
    <property type="match status" value="1"/>
</dbReference>
<evidence type="ECO:0000256" key="1">
    <source>
        <dbReference type="ARBA" id="ARBA00022729"/>
    </source>
</evidence>
<dbReference type="InterPro" id="IPR010126">
    <property type="entry name" value="Esterase_phb"/>
</dbReference>
<evidence type="ECO:0000313" key="5">
    <source>
        <dbReference type="Proteomes" id="UP000823521"/>
    </source>
</evidence>
<proteinExistence type="predicted"/>
<gene>
    <name evidence="4" type="ORF">GSF22_29825</name>
</gene>
<organism evidence="4 5">
    <name type="scientific">Micromonospora echinofusca</name>
    <dbReference type="NCBI Taxonomy" id="47858"/>
    <lineage>
        <taxon>Bacteria</taxon>
        <taxon>Bacillati</taxon>
        <taxon>Actinomycetota</taxon>
        <taxon>Actinomycetes</taxon>
        <taxon>Micromonosporales</taxon>
        <taxon>Micromonosporaceae</taxon>
        <taxon>Micromonospora</taxon>
    </lineage>
</organism>
<evidence type="ECO:0000256" key="3">
    <source>
        <dbReference type="SAM" id="MobiDB-lite"/>
    </source>
</evidence>